<dbReference type="HAMAP" id="MF_01212">
    <property type="entry name" value="dGTPase_type2"/>
    <property type="match status" value="1"/>
</dbReference>
<evidence type="ECO:0000313" key="6">
    <source>
        <dbReference type="Proteomes" id="UP000288058"/>
    </source>
</evidence>
<dbReference type="Gene3D" id="1.10.3210.10">
    <property type="entry name" value="Hypothetical protein af1432"/>
    <property type="match status" value="1"/>
</dbReference>
<evidence type="ECO:0000256" key="3">
    <source>
        <dbReference type="SAM" id="MobiDB-lite"/>
    </source>
</evidence>
<dbReference type="SUPFAM" id="SSF109604">
    <property type="entry name" value="HD-domain/PDEase-like"/>
    <property type="match status" value="1"/>
</dbReference>
<dbReference type="InterPro" id="IPR006261">
    <property type="entry name" value="dGTPase"/>
</dbReference>
<sequence>MDQRRSGKTTTFNAATPDSDAQRDRARIIHSSAFRRLQAKTQVLGVGESDFYRTRLTHSMEVAQIGSGICEKLKQKYAENDAISTHIPSYFQIEAICLAHDIGHPPFGHGGEVALNYHMHSSGGFEGNGQTLRIISKLGEYSDHDGLDLTRRTLLGVLKYPVLHSEVSTRSLSAEDHLSAFKPPKSIHDDEQDVLDWILEPLTPNDKATFRSTKTKGGKTKAQYKAFDTSIMELADDISYGIHDLEDSLALNLVTEKQWREDVLAVLGDNSVIMQEERFYTEALFSGQSRARKHAISKLVGHFVDAIEVSAQNQFESHWLDLQAQLPERIEHTLQVLKDFVFKHVIRSSSVQVLEYKGQMMILKLFQVLNENPERLLPESTLQQYKSADNSKRVICDYISGMTDNYATKLYSKLFSPDTGSVFDKV</sequence>
<dbReference type="Pfam" id="PF01966">
    <property type="entry name" value="HD"/>
    <property type="match status" value="1"/>
</dbReference>
<dbReference type="GO" id="GO:0008832">
    <property type="term" value="F:dGTPase activity"/>
    <property type="evidence" value="ECO:0007669"/>
    <property type="project" value="TreeGrafter"/>
</dbReference>
<comment type="caution">
    <text evidence="5">The sequence shown here is derived from an EMBL/GenBank/DDBJ whole genome shotgun (WGS) entry which is preliminary data.</text>
</comment>
<keyword evidence="1 2" id="KW-0378">Hydrolase</keyword>
<dbReference type="PANTHER" id="PTHR11373">
    <property type="entry name" value="DEOXYNUCLEOSIDE TRIPHOSPHATE TRIPHOSPHOHYDROLASE"/>
    <property type="match status" value="1"/>
</dbReference>
<protein>
    <recommendedName>
        <fullName evidence="2">Deoxyguanosinetriphosphate triphosphohydrolase-like protein</fullName>
    </recommendedName>
</protein>
<dbReference type="InterPro" id="IPR003607">
    <property type="entry name" value="HD/PDEase_dom"/>
</dbReference>
<dbReference type="OrthoDB" id="9803619at2"/>
<dbReference type="Proteomes" id="UP000288058">
    <property type="component" value="Unassembled WGS sequence"/>
</dbReference>
<dbReference type="SMART" id="SM00471">
    <property type="entry name" value="HDc"/>
    <property type="match status" value="1"/>
</dbReference>
<evidence type="ECO:0000256" key="1">
    <source>
        <dbReference type="ARBA" id="ARBA00022801"/>
    </source>
</evidence>
<feature type="domain" description="HD" evidence="4">
    <location>
        <begin position="55"/>
        <end position="241"/>
    </location>
</feature>
<evidence type="ECO:0000313" key="5">
    <source>
        <dbReference type="EMBL" id="RUO64726.1"/>
    </source>
</evidence>
<gene>
    <name evidence="5" type="ORF">CWI78_12560</name>
</gene>
<dbReference type="CDD" id="cd00077">
    <property type="entry name" value="HDc"/>
    <property type="match status" value="1"/>
</dbReference>
<dbReference type="InterPro" id="IPR023023">
    <property type="entry name" value="dNTPase_2"/>
</dbReference>
<organism evidence="5 6">
    <name type="scientific">Idiomarina ramblicola</name>
    <dbReference type="NCBI Taxonomy" id="263724"/>
    <lineage>
        <taxon>Bacteria</taxon>
        <taxon>Pseudomonadati</taxon>
        <taxon>Pseudomonadota</taxon>
        <taxon>Gammaproteobacteria</taxon>
        <taxon>Alteromonadales</taxon>
        <taxon>Idiomarinaceae</taxon>
        <taxon>Idiomarina</taxon>
    </lineage>
</organism>
<dbReference type="NCBIfam" id="TIGR01353">
    <property type="entry name" value="dGTP_triPase"/>
    <property type="match status" value="1"/>
</dbReference>
<dbReference type="InterPro" id="IPR026875">
    <property type="entry name" value="PHydrolase_assoc_dom"/>
</dbReference>
<comment type="similarity">
    <text evidence="2">Belongs to the dGTPase family. Type 2 subfamily.</text>
</comment>
<evidence type="ECO:0000259" key="4">
    <source>
        <dbReference type="PROSITE" id="PS51831"/>
    </source>
</evidence>
<dbReference type="AlphaFoldDB" id="A0A432YT25"/>
<evidence type="ECO:0000256" key="2">
    <source>
        <dbReference type="HAMAP-Rule" id="MF_01212"/>
    </source>
</evidence>
<dbReference type="PROSITE" id="PS51831">
    <property type="entry name" value="HD"/>
    <property type="match status" value="1"/>
</dbReference>
<dbReference type="Pfam" id="PF13286">
    <property type="entry name" value="HD_assoc"/>
    <property type="match status" value="1"/>
</dbReference>
<dbReference type="RefSeq" id="WP_126783143.1">
    <property type="nucleotide sequence ID" value="NZ_PIQC01000010.1"/>
</dbReference>
<name>A0A432YT25_9GAMM</name>
<feature type="region of interest" description="Disordered" evidence="3">
    <location>
        <begin position="1"/>
        <end position="23"/>
    </location>
</feature>
<keyword evidence="6" id="KW-1185">Reference proteome</keyword>
<reference evidence="6" key="1">
    <citation type="journal article" date="2018" name="Front. Microbiol.">
        <title>Genome-Based Analysis Reveals the Taxonomy and Diversity of the Family Idiomarinaceae.</title>
        <authorList>
            <person name="Liu Y."/>
            <person name="Lai Q."/>
            <person name="Shao Z."/>
        </authorList>
    </citation>
    <scope>NUCLEOTIDE SEQUENCE [LARGE SCALE GENOMIC DNA]</scope>
    <source>
        <strain evidence="6">R22</strain>
    </source>
</reference>
<dbReference type="EMBL" id="PIQC01000010">
    <property type="protein sequence ID" value="RUO64726.1"/>
    <property type="molecule type" value="Genomic_DNA"/>
</dbReference>
<dbReference type="InterPro" id="IPR050135">
    <property type="entry name" value="dGTPase-like"/>
</dbReference>
<dbReference type="InterPro" id="IPR006674">
    <property type="entry name" value="HD_domain"/>
</dbReference>
<dbReference type="GO" id="GO:0006203">
    <property type="term" value="P:dGTP catabolic process"/>
    <property type="evidence" value="ECO:0007669"/>
    <property type="project" value="TreeGrafter"/>
</dbReference>
<proteinExistence type="inferred from homology"/>
<dbReference type="NCBIfam" id="NF003701">
    <property type="entry name" value="PRK05318.1"/>
    <property type="match status" value="1"/>
</dbReference>
<dbReference type="PANTHER" id="PTHR11373:SF40">
    <property type="entry name" value="DEOXYGUANOSINETRIPHOSPHATE TRIPHOSPHOHYDROLASE-LIKE PROTEIN 2"/>
    <property type="match status" value="1"/>
</dbReference>
<accession>A0A432YT25</accession>
<dbReference type="NCBIfam" id="NF041026">
    <property type="entry name" value="antiphage_dGTPase"/>
    <property type="match status" value="1"/>
</dbReference>